<dbReference type="InterPro" id="IPR013763">
    <property type="entry name" value="Cyclin-like_dom"/>
</dbReference>
<evidence type="ECO:0000256" key="4">
    <source>
        <dbReference type="RuleBase" id="RU000383"/>
    </source>
</evidence>
<dbReference type="InterPro" id="IPR036915">
    <property type="entry name" value="Cyclin-like_sf"/>
</dbReference>
<keyword evidence="7" id="KW-1185">Reference proteome</keyword>
<dbReference type="Pfam" id="PF02984">
    <property type="entry name" value="Cyclin_C"/>
    <property type="match status" value="1"/>
</dbReference>
<dbReference type="Proteomes" id="UP000179807">
    <property type="component" value="Unassembled WGS sequence"/>
</dbReference>
<dbReference type="InterPro" id="IPR004367">
    <property type="entry name" value="Cyclin_C-dom"/>
</dbReference>
<comment type="similarity">
    <text evidence="4">Belongs to the cyclin family.</text>
</comment>
<protein>
    <submittedName>
        <fullName evidence="6">Cyclin, N-terminal domain containing protein</fullName>
    </submittedName>
</protein>
<keyword evidence="2 4" id="KW-0195">Cyclin</keyword>
<dbReference type="SMART" id="SM00385">
    <property type="entry name" value="CYCLIN"/>
    <property type="match status" value="1"/>
</dbReference>
<evidence type="ECO:0000313" key="6">
    <source>
        <dbReference type="EMBL" id="OHS99566.1"/>
    </source>
</evidence>
<dbReference type="RefSeq" id="XP_068352703.1">
    <property type="nucleotide sequence ID" value="XM_068509368.1"/>
</dbReference>
<dbReference type="OrthoDB" id="5590282at2759"/>
<dbReference type="AlphaFoldDB" id="A0A1J4JKB1"/>
<dbReference type="InterPro" id="IPR046965">
    <property type="entry name" value="Cyclin_A/B-like"/>
</dbReference>
<dbReference type="PIRSF" id="PIRSF001771">
    <property type="entry name" value="Cyclin_A_B_D_E"/>
    <property type="match status" value="1"/>
</dbReference>
<sequence>MLETRNQLEQPFKGHFLESPVYEFSSESLKTPSSADAYSVDMIDAILFSGSSNQATVSEYTDVMLLHLENNEKIRTNIPEQFKNVKNNCRSTAYDRVIVVDWIIWICYDFQFADETLFTAVAILDEYVLRSKDEENANLAAVCSLWISCKLNEVRTPSVNNMVHICNNQYSEQDILNFEARILNTLKFNIVFPTATHFSDSLLKQIPIDENFENFVSLFCHCSLFSDELIGVKASHISLASIILAKIITDTRMSFNVVTRSLSVIDDEELKKCISVILKVAKYVFERDEYSISMKFEPLIMINVNDIEDTEKKLSSMFSERFDIFLDNF</sequence>
<dbReference type="GO" id="GO:0016538">
    <property type="term" value="F:cyclin-dependent protein serine/threonine kinase regulator activity"/>
    <property type="evidence" value="ECO:0007669"/>
    <property type="project" value="InterPro"/>
</dbReference>
<evidence type="ECO:0000256" key="1">
    <source>
        <dbReference type="ARBA" id="ARBA00022618"/>
    </source>
</evidence>
<dbReference type="InterPro" id="IPR006671">
    <property type="entry name" value="Cyclin_N"/>
</dbReference>
<keyword evidence="1" id="KW-0132">Cell division</keyword>
<dbReference type="GO" id="GO:0051726">
    <property type="term" value="P:regulation of cell cycle"/>
    <property type="evidence" value="ECO:0007669"/>
    <property type="project" value="UniProtKB-ARBA"/>
</dbReference>
<accession>A0A1J4JKB1</accession>
<dbReference type="InterPro" id="IPR039361">
    <property type="entry name" value="Cyclin"/>
</dbReference>
<evidence type="ECO:0000256" key="3">
    <source>
        <dbReference type="ARBA" id="ARBA00023306"/>
    </source>
</evidence>
<gene>
    <name evidence="6" type="ORF">TRFO_33930</name>
</gene>
<dbReference type="Gene3D" id="1.10.472.10">
    <property type="entry name" value="Cyclin-like"/>
    <property type="match status" value="2"/>
</dbReference>
<dbReference type="EMBL" id="MLAK01000998">
    <property type="protein sequence ID" value="OHS99566.1"/>
    <property type="molecule type" value="Genomic_DNA"/>
</dbReference>
<dbReference type="PANTHER" id="PTHR10177">
    <property type="entry name" value="CYCLINS"/>
    <property type="match status" value="1"/>
</dbReference>
<organism evidence="6 7">
    <name type="scientific">Tritrichomonas foetus</name>
    <dbReference type="NCBI Taxonomy" id="1144522"/>
    <lineage>
        <taxon>Eukaryota</taxon>
        <taxon>Metamonada</taxon>
        <taxon>Parabasalia</taxon>
        <taxon>Tritrichomonadida</taxon>
        <taxon>Tritrichomonadidae</taxon>
        <taxon>Tritrichomonas</taxon>
    </lineage>
</organism>
<evidence type="ECO:0000259" key="5">
    <source>
        <dbReference type="SMART" id="SM00385"/>
    </source>
</evidence>
<keyword evidence="3" id="KW-0131">Cell cycle</keyword>
<feature type="domain" description="Cyclin-like" evidence="5">
    <location>
        <begin position="101"/>
        <end position="184"/>
    </location>
</feature>
<comment type="caution">
    <text evidence="6">The sequence shown here is derived from an EMBL/GenBank/DDBJ whole genome shotgun (WGS) entry which is preliminary data.</text>
</comment>
<evidence type="ECO:0000256" key="2">
    <source>
        <dbReference type="ARBA" id="ARBA00023127"/>
    </source>
</evidence>
<name>A0A1J4JKB1_9EUKA</name>
<evidence type="ECO:0000313" key="7">
    <source>
        <dbReference type="Proteomes" id="UP000179807"/>
    </source>
</evidence>
<dbReference type="SUPFAM" id="SSF47954">
    <property type="entry name" value="Cyclin-like"/>
    <property type="match status" value="2"/>
</dbReference>
<dbReference type="GO" id="GO:0051301">
    <property type="term" value="P:cell division"/>
    <property type="evidence" value="ECO:0007669"/>
    <property type="project" value="UniProtKB-KW"/>
</dbReference>
<reference evidence="6" key="1">
    <citation type="submission" date="2016-10" db="EMBL/GenBank/DDBJ databases">
        <authorList>
            <person name="Benchimol M."/>
            <person name="Almeida L.G."/>
            <person name="Vasconcelos A.T."/>
            <person name="Perreira-Neves A."/>
            <person name="Rosa I.A."/>
            <person name="Tasca T."/>
            <person name="Bogo M.R."/>
            <person name="de Souza W."/>
        </authorList>
    </citation>
    <scope>NUCLEOTIDE SEQUENCE [LARGE SCALE GENOMIC DNA]</scope>
    <source>
        <strain evidence="6">K</strain>
    </source>
</reference>
<dbReference type="Pfam" id="PF00134">
    <property type="entry name" value="Cyclin_N"/>
    <property type="match status" value="1"/>
</dbReference>
<dbReference type="GeneID" id="94844072"/>
<dbReference type="VEuPathDB" id="TrichDB:TRFO_33930"/>
<dbReference type="FunFam" id="1.10.472.10:FF:000010">
    <property type="entry name" value="G1/S-specific cyclin Cln1"/>
    <property type="match status" value="1"/>
</dbReference>
<dbReference type="GO" id="GO:0044772">
    <property type="term" value="P:mitotic cell cycle phase transition"/>
    <property type="evidence" value="ECO:0007669"/>
    <property type="project" value="InterPro"/>
</dbReference>
<proteinExistence type="inferred from homology"/>